<reference evidence="2" key="1">
    <citation type="journal article" date="2023" name="G3 (Bethesda)">
        <title>Genome assembly and association tests identify interacting loci associated with vigor, precocity, and sex in interspecific pistachio rootstocks.</title>
        <authorList>
            <person name="Palmer W."/>
            <person name="Jacygrad E."/>
            <person name="Sagayaradj S."/>
            <person name="Cavanaugh K."/>
            <person name="Han R."/>
            <person name="Bertier L."/>
            <person name="Beede B."/>
            <person name="Kafkas S."/>
            <person name="Golino D."/>
            <person name="Preece J."/>
            <person name="Michelmore R."/>
        </authorList>
    </citation>
    <scope>NUCLEOTIDE SEQUENCE [LARGE SCALE GENOMIC DNA]</scope>
</reference>
<accession>A0ACC0YQ10</accession>
<protein>
    <submittedName>
        <fullName evidence="1">Uncharacterized protein</fullName>
    </submittedName>
</protein>
<keyword evidence="2" id="KW-1185">Reference proteome</keyword>
<sequence length="15" mass="1650">MSFSTKICSSCTLNQ</sequence>
<organism evidence="1 2">
    <name type="scientific">Pistacia integerrima</name>
    <dbReference type="NCBI Taxonomy" id="434235"/>
    <lineage>
        <taxon>Eukaryota</taxon>
        <taxon>Viridiplantae</taxon>
        <taxon>Streptophyta</taxon>
        <taxon>Embryophyta</taxon>
        <taxon>Tracheophyta</taxon>
        <taxon>Spermatophyta</taxon>
        <taxon>Magnoliopsida</taxon>
        <taxon>eudicotyledons</taxon>
        <taxon>Gunneridae</taxon>
        <taxon>Pentapetalae</taxon>
        <taxon>rosids</taxon>
        <taxon>malvids</taxon>
        <taxon>Sapindales</taxon>
        <taxon>Anacardiaceae</taxon>
        <taxon>Pistacia</taxon>
    </lineage>
</organism>
<proteinExistence type="predicted"/>
<gene>
    <name evidence="1" type="ORF">Pint_27677</name>
</gene>
<name>A0ACC0YQ10_9ROSI</name>
<dbReference type="EMBL" id="CM047740">
    <property type="protein sequence ID" value="KAJ0039588.1"/>
    <property type="molecule type" value="Genomic_DNA"/>
</dbReference>
<dbReference type="Proteomes" id="UP001163603">
    <property type="component" value="Chromosome 5"/>
</dbReference>
<comment type="caution">
    <text evidence="1">The sequence shown here is derived from an EMBL/GenBank/DDBJ whole genome shotgun (WGS) entry which is preliminary data.</text>
</comment>
<evidence type="ECO:0000313" key="2">
    <source>
        <dbReference type="Proteomes" id="UP001163603"/>
    </source>
</evidence>
<evidence type="ECO:0000313" key="1">
    <source>
        <dbReference type="EMBL" id="KAJ0039588.1"/>
    </source>
</evidence>